<gene>
    <name evidence="2" type="ORF">CC86DRAFT_432210</name>
</gene>
<name>A0A6A6ZDG3_9PLEO</name>
<dbReference type="OrthoDB" id="3688572at2759"/>
<dbReference type="AlphaFoldDB" id="A0A6A6ZDG3"/>
<accession>A0A6A6ZDG3</accession>
<evidence type="ECO:0000313" key="3">
    <source>
        <dbReference type="Proteomes" id="UP000799424"/>
    </source>
</evidence>
<sequence>MDTFSTFLFWLLLSLLALTRAAHTANDFNTTAPAPAGYDPSIEYHGHATAEIWMGRWRTNIGDVTGTELYLKMYEQLQKHCYGGRDGCTFSGEGRIATHVMYSGDKVAESMYIHECEWTSDQSRKLLIGSMASTVQALTTALSNCVDGPQGWRKFCNISNYITVNFPTIGRKRNYLHARFYGGTLSGEFKCCASRVKVDRAIDWLGGEIGSLFGQSFRGETRCIINGWKMCTSEP</sequence>
<evidence type="ECO:0000313" key="2">
    <source>
        <dbReference type="EMBL" id="KAF2819161.1"/>
    </source>
</evidence>
<evidence type="ECO:0000256" key="1">
    <source>
        <dbReference type="SAM" id="SignalP"/>
    </source>
</evidence>
<keyword evidence="1" id="KW-0732">Signal</keyword>
<feature type="chain" id="PRO_5025520275" description="Ecp2 effector protein domain-containing protein" evidence="1">
    <location>
        <begin position="22"/>
        <end position="235"/>
    </location>
</feature>
<proteinExistence type="predicted"/>
<reference evidence="2" key="1">
    <citation type="journal article" date="2020" name="Stud. Mycol.">
        <title>101 Dothideomycetes genomes: a test case for predicting lifestyles and emergence of pathogens.</title>
        <authorList>
            <person name="Haridas S."/>
            <person name="Albert R."/>
            <person name="Binder M."/>
            <person name="Bloem J."/>
            <person name="Labutti K."/>
            <person name="Salamov A."/>
            <person name="Andreopoulos B."/>
            <person name="Baker S."/>
            <person name="Barry K."/>
            <person name="Bills G."/>
            <person name="Bluhm B."/>
            <person name="Cannon C."/>
            <person name="Castanera R."/>
            <person name="Culley D."/>
            <person name="Daum C."/>
            <person name="Ezra D."/>
            <person name="Gonzalez J."/>
            <person name="Henrissat B."/>
            <person name="Kuo A."/>
            <person name="Liang C."/>
            <person name="Lipzen A."/>
            <person name="Lutzoni F."/>
            <person name="Magnuson J."/>
            <person name="Mondo S."/>
            <person name="Nolan M."/>
            <person name="Ohm R."/>
            <person name="Pangilinan J."/>
            <person name="Park H.-J."/>
            <person name="Ramirez L."/>
            <person name="Alfaro M."/>
            <person name="Sun H."/>
            <person name="Tritt A."/>
            <person name="Yoshinaga Y."/>
            <person name="Zwiers L.-H."/>
            <person name="Turgeon B."/>
            <person name="Goodwin S."/>
            <person name="Spatafora J."/>
            <person name="Crous P."/>
            <person name="Grigoriev I."/>
        </authorList>
    </citation>
    <scope>NUCLEOTIDE SEQUENCE</scope>
    <source>
        <strain evidence="2">CBS 113818</strain>
    </source>
</reference>
<feature type="signal peptide" evidence="1">
    <location>
        <begin position="1"/>
        <end position="21"/>
    </location>
</feature>
<protein>
    <recommendedName>
        <fullName evidence="4">Ecp2 effector protein domain-containing protein</fullName>
    </recommendedName>
</protein>
<dbReference type="Proteomes" id="UP000799424">
    <property type="component" value="Unassembled WGS sequence"/>
</dbReference>
<keyword evidence="3" id="KW-1185">Reference proteome</keyword>
<evidence type="ECO:0008006" key="4">
    <source>
        <dbReference type="Google" id="ProtNLM"/>
    </source>
</evidence>
<organism evidence="2 3">
    <name type="scientific">Ophiobolus disseminans</name>
    <dbReference type="NCBI Taxonomy" id="1469910"/>
    <lineage>
        <taxon>Eukaryota</taxon>
        <taxon>Fungi</taxon>
        <taxon>Dikarya</taxon>
        <taxon>Ascomycota</taxon>
        <taxon>Pezizomycotina</taxon>
        <taxon>Dothideomycetes</taxon>
        <taxon>Pleosporomycetidae</taxon>
        <taxon>Pleosporales</taxon>
        <taxon>Pleosporineae</taxon>
        <taxon>Phaeosphaeriaceae</taxon>
        <taxon>Ophiobolus</taxon>
    </lineage>
</organism>
<dbReference type="EMBL" id="MU006246">
    <property type="protein sequence ID" value="KAF2819161.1"/>
    <property type="molecule type" value="Genomic_DNA"/>
</dbReference>